<gene>
    <name evidence="1" type="ORF">RPERSI_LOCUS34768</name>
</gene>
<protein>
    <submittedName>
        <fullName evidence="1">33178_t:CDS:1</fullName>
    </submittedName>
</protein>
<keyword evidence="2" id="KW-1185">Reference proteome</keyword>
<organism evidence="1 2">
    <name type="scientific">Racocetra persica</name>
    <dbReference type="NCBI Taxonomy" id="160502"/>
    <lineage>
        <taxon>Eukaryota</taxon>
        <taxon>Fungi</taxon>
        <taxon>Fungi incertae sedis</taxon>
        <taxon>Mucoromycota</taxon>
        <taxon>Glomeromycotina</taxon>
        <taxon>Glomeromycetes</taxon>
        <taxon>Diversisporales</taxon>
        <taxon>Gigasporaceae</taxon>
        <taxon>Racocetra</taxon>
    </lineage>
</organism>
<dbReference type="EMBL" id="CAJVQC010157306">
    <property type="protein sequence ID" value="CAG8847717.1"/>
    <property type="molecule type" value="Genomic_DNA"/>
</dbReference>
<reference evidence="1" key="1">
    <citation type="submission" date="2021-06" db="EMBL/GenBank/DDBJ databases">
        <authorList>
            <person name="Kallberg Y."/>
            <person name="Tangrot J."/>
            <person name="Rosling A."/>
        </authorList>
    </citation>
    <scope>NUCLEOTIDE SEQUENCE</scope>
    <source>
        <strain evidence="1">MA461A</strain>
    </source>
</reference>
<comment type="caution">
    <text evidence="1">The sequence shown here is derived from an EMBL/GenBank/DDBJ whole genome shotgun (WGS) entry which is preliminary data.</text>
</comment>
<evidence type="ECO:0000313" key="1">
    <source>
        <dbReference type="EMBL" id="CAG8847717.1"/>
    </source>
</evidence>
<name>A0ACA9STT7_9GLOM</name>
<sequence>VNLSRDFPRNSAHESPPELSFPADTEPKVLTGDINDSPVP</sequence>
<evidence type="ECO:0000313" key="2">
    <source>
        <dbReference type="Proteomes" id="UP000789920"/>
    </source>
</evidence>
<accession>A0ACA9STT7</accession>
<proteinExistence type="predicted"/>
<feature type="non-terminal residue" evidence="1">
    <location>
        <position position="40"/>
    </location>
</feature>
<feature type="non-terminal residue" evidence="1">
    <location>
        <position position="1"/>
    </location>
</feature>
<dbReference type="Proteomes" id="UP000789920">
    <property type="component" value="Unassembled WGS sequence"/>
</dbReference>